<reference evidence="6 7" key="1">
    <citation type="submission" date="2014-01" db="EMBL/GenBank/DDBJ databases">
        <title>Genome sequence determination for a cystic fibrosis isolate, Inquilinus limosus.</title>
        <authorList>
            <person name="Pino M."/>
            <person name="Di Conza J."/>
            <person name="Gutkind G."/>
        </authorList>
    </citation>
    <scope>NUCLEOTIDE SEQUENCE [LARGE SCALE GENOMIC DNA]</scope>
    <source>
        <strain evidence="6 7">MP06</strain>
    </source>
</reference>
<sequence>MIRAMLRRLDLLSWLTAALGVVVLGTVLASQYLGGLQPCELCLYQRWPWGAAIVLGLLAAVIRPARRALVLLAGLVILLGGLLAAYHAGVEYGWFPGFTACTSAISAGGSVAALRDQLLNAPVVRCDVPGFVLFGISMAGYNAILSVIAGLVLLVAGLRSGSTRAA</sequence>
<feature type="transmembrane region" description="Helical" evidence="5">
    <location>
        <begin position="69"/>
        <end position="88"/>
    </location>
</feature>
<protein>
    <recommendedName>
        <fullName evidence="8">Disulfide bond formation protein</fullName>
    </recommendedName>
</protein>
<evidence type="ECO:0000256" key="1">
    <source>
        <dbReference type="ARBA" id="ARBA00004141"/>
    </source>
</evidence>
<dbReference type="GO" id="GO:0015035">
    <property type="term" value="F:protein-disulfide reductase activity"/>
    <property type="evidence" value="ECO:0007669"/>
    <property type="project" value="InterPro"/>
</dbReference>
<evidence type="ECO:0000256" key="2">
    <source>
        <dbReference type="ARBA" id="ARBA00022692"/>
    </source>
</evidence>
<comment type="subcellular location">
    <subcellularLocation>
        <location evidence="1">Membrane</location>
        <topology evidence="1">Multi-pass membrane protein</topology>
    </subcellularLocation>
</comment>
<keyword evidence="4 5" id="KW-0472">Membrane</keyword>
<proteinExistence type="predicted"/>
<name>A0A0A0CYG1_9PROT</name>
<evidence type="ECO:0008006" key="8">
    <source>
        <dbReference type="Google" id="ProtNLM"/>
    </source>
</evidence>
<evidence type="ECO:0000256" key="4">
    <source>
        <dbReference type="ARBA" id="ARBA00023136"/>
    </source>
</evidence>
<keyword evidence="2 5" id="KW-0812">Transmembrane</keyword>
<organism evidence="6 7">
    <name type="scientific">Inquilinus limosus MP06</name>
    <dbReference type="NCBI Taxonomy" id="1398085"/>
    <lineage>
        <taxon>Bacteria</taxon>
        <taxon>Pseudomonadati</taxon>
        <taxon>Pseudomonadota</taxon>
        <taxon>Alphaproteobacteria</taxon>
        <taxon>Rhodospirillales</taxon>
        <taxon>Rhodospirillaceae</taxon>
        <taxon>Inquilinus</taxon>
    </lineage>
</organism>
<feature type="transmembrane region" description="Helical" evidence="5">
    <location>
        <begin position="45"/>
        <end position="62"/>
    </location>
</feature>
<dbReference type="GO" id="GO:0006457">
    <property type="term" value="P:protein folding"/>
    <property type="evidence" value="ECO:0007669"/>
    <property type="project" value="InterPro"/>
</dbReference>
<accession>A0A0A0CYG1</accession>
<comment type="caution">
    <text evidence="6">The sequence shown here is derived from an EMBL/GenBank/DDBJ whole genome shotgun (WGS) entry which is preliminary data.</text>
</comment>
<dbReference type="AlphaFoldDB" id="A0A0A0CYG1"/>
<dbReference type="InterPro" id="IPR024199">
    <property type="entry name" value="Uncharacterised_DsbB"/>
</dbReference>
<dbReference type="OrthoDB" id="9808637at2"/>
<dbReference type="SUPFAM" id="SSF158442">
    <property type="entry name" value="DsbB-like"/>
    <property type="match status" value="1"/>
</dbReference>
<evidence type="ECO:0000313" key="6">
    <source>
        <dbReference type="EMBL" id="KGM31536.1"/>
    </source>
</evidence>
<dbReference type="Pfam" id="PF02600">
    <property type="entry name" value="DsbB"/>
    <property type="match status" value="1"/>
</dbReference>
<dbReference type="Gene3D" id="1.20.1550.10">
    <property type="entry name" value="DsbB-like"/>
    <property type="match status" value="1"/>
</dbReference>
<evidence type="ECO:0000256" key="5">
    <source>
        <dbReference type="SAM" id="Phobius"/>
    </source>
</evidence>
<dbReference type="Proteomes" id="UP000029995">
    <property type="component" value="Unassembled WGS sequence"/>
</dbReference>
<evidence type="ECO:0000313" key="7">
    <source>
        <dbReference type="Proteomes" id="UP000029995"/>
    </source>
</evidence>
<dbReference type="PIRSF" id="PIRSF033913">
    <property type="entry name" value="S-S_format_DsbB"/>
    <property type="match status" value="1"/>
</dbReference>
<feature type="transmembrane region" description="Helical" evidence="5">
    <location>
        <begin position="131"/>
        <end position="156"/>
    </location>
</feature>
<dbReference type="InterPro" id="IPR003752">
    <property type="entry name" value="DiS_bond_form_DsbB/BdbC"/>
</dbReference>
<keyword evidence="3 5" id="KW-1133">Transmembrane helix</keyword>
<dbReference type="InterPro" id="IPR023380">
    <property type="entry name" value="DsbB-like_sf"/>
</dbReference>
<dbReference type="EMBL" id="JANX01000488">
    <property type="protein sequence ID" value="KGM31536.1"/>
    <property type="molecule type" value="Genomic_DNA"/>
</dbReference>
<gene>
    <name evidence="6" type="ORF">P409_26610</name>
</gene>
<evidence type="ECO:0000256" key="3">
    <source>
        <dbReference type="ARBA" id="ARBA00022989"/>
    </source>
</evidence>
<dbReference type="GO" id="GO:0016020">
    <property type="term" value="C:membrane"/>
    <property type="evidence" value="ECO:0007669"/>
    <property type="project" value="UniProtKB-SubCell"/>
</dbReference>